<gene>
    <name evidence="1" type="ORF">OMO38_20005</name>
</gene>
<name>A0ABT3I417_9FLAO</name>
<evidence type="ECO:0000313" key="2">
    <source>
        <dbReference type="Proteomes" id="UP001163731"/>
    </source>
</evidence>
<dbReference type="Proteomes" id="UP001163731">
    <property type="component" value="Unassembled WGS sequence"/>
</dbReference>
<accession>A0ABT3I417</accession>
<protein>
    <submittedName>
        <fullName evidence="1">Uncharacterized protein</fullName>
    </submittedName>
</protein>
<evidence type="ECO:0000313" key="1">
    <source>
        <dbReference type="EMBL" id="MCW3170821.1"/>
    </source>
</evidence>
<reference evidence="1" key="1">
    <citation type="submission" date="2022-10" db="EMBL/GenBank/DDBJ databases">
        <title>Chryseobacterium babae sp. nov. isolated from the gut of the beetle Oryctes rhinoceros, and Chryseobacterium kimseyorum sp. nov., isolated from a stick insect rearing cage.</title>
        <authorList>
            <person name="Shelomi M."/>
            <person name="Han C.-J."/>
            <person name="Chen W.-M."/>
            <person name="Chen H.-K."/>
            <person name="Liaw S.-J."/>
            <person name="Muhle E."/>
            <person name="Clermont D."/>
        </authorList>
    </citation>
    <scope>NUCLEOTIDE SEQUENCE</scope>
    <source>
        <strain evidence="1">09-1422</strain>
    </source>
</reference>
<organism evidence="1 2">
    <name type="scientific">Chryseobacterium kimseyorum</name>
    <dbReference type="NCBI Taxonomy" id="2984028"/>
    <lineage>
        <taxon>Bacteria</taxon>
        <taxon>Pseudomonadati</taxon>
        <taxon>Bacteroidota</taxon>
        <taxon>Flavobacteriia</taxon>
        <taxon>Flavobacteriales</taxon>
        <taxon>Weeksellaceae</taxon>
        <taxon>Chryseobacterium group</taxon>
        <taxon>Chryseobacterium</taxon>
    </lineage>
</organism>
<comment type="caution">
    <text evidence="1">The sequence shown here is derived from an EMBL/GenBank/DDBJ whole genome shotgun (WGS) entry which is preliminary data.</text>
</comment>
<dbReference type="EMBL" id="JAPDHW010000032">
    <property type="protein sequence ID" value="MCW3170821.1"/>
    <property type="molecule type" value="Genomic_DNA"/>
</dbReference>
<sequence length="208" mass="22954">MSKTPKYLINIQHLLPEQNAGSSTDAVAVKVCTSPSGAEDLYKKLSEQLLNINSWEINAGKLPVSFDLIDSKGKGGHYLAAETLFVKIKMPAPRNKAGQGYDWVVIEKVEKHHEPLIEYLHIQMRPCPCIDNKDGGIAHFYEQTATNSFILARSGCDIQLSVHGRNESPNTASVGVWDSLRNVFVAGGGIFGGSRLQWEDFVIEMIKV</sequence>
<keyword evidence="2" id="KW-1185">Reference proteome</keyword>
<proteinExistence type="predicted"/>
<dbReference type="RefSeq" id="WP_264751949.1">
    <property type="nucleotide sequence ID" value="NZ_JAPDHW010000032.1"/>
</dbReference>